<keyword evidence="1" id="KW-1133">Transmembrane helix</keyword>
<dbReference type="Proteomes" id="UP001431963">
    <property type="component" value="Unassembled WGS sequence"/>
</dbReference>
<evidence type="ECO:0000256" key="1">
    <source>
        <dbReference type="SAM" id="Phobius"/>
    </source>
</evidence>
<comment type="caution">
    <text evidence="2">The sequence shown here is derived from an EMBL/GenBank/DDBJ whole genome shotgun (WGS) entry which is preliminary data.</text>
</comment>
<feature type="transmembrane region" description="Helical" evidence="1">
    <location>
        <begin position="134"/>
        <end position="156"/>
    </location>
</feature>
<proteinExistence type="predicted"/>
<reference evidence="2" key="1">
    <citation type="submission" date="2024-02" db="EMBL/GenBank/DDBJ databases">
        <title>Genome sequences of strain Gemmobacter sp. JM10B15.</title>
        <authorList>
            <person name="Zhang M."/>
        </authorList>
    </citation>
    <scope>NUCLEOTIDE SEQUENCE</scope>
    <source>
        <strain evidence="2">JM10B15</strain>
    </source>
</reference>
<feature type="transmembrane region" description="Helical" evidence="1">
    <location>
        <begin position="66"/>
        <end position="84"/>
    </location>
</feature>
<evidence type="ECO:0000313" key="2">
    <source>
        <dbReference type="EMBL" id="MEH7826819.1"/>
    </source>
</evidence>
<keyword evidence="3" id="KW-1185">Reference proteome</keyword>
<organism evidence="2 3">
    <name type="scientific">Gemmobacter denitrificans</name>
    <dbReference type="NCBI Taxonomy" id="3123040"/>
    <lineage>
        <taxon>Bacteria</taxon>
        <taxon>Pseudomonadati</taxon>
        <taxon>Pseudomonadota</taxon>
        <taxon>Alphaproteobacteria</taxon>
        <taxon>Rhodobacterales</taxon>
        <taxon>Paracoccaceae</taxon>
        <taxon>Gemmobacter</taxon>
    </lineage>
</organism>
<keyword evidence="1" id="KW-0812">Transmembrane</keyword>
<dbReference type="RefSeq" id="WP_335418492.1">
    <property type="nucleotide sequence ID" value="NZ_JBALHR010000001.1"/>
</dbReference>
<gene>
    <name evidence="2" type="ORF">V6590_01520</name>
</gene>
<protein>
    <submittedName>
        <fullName evidence="2">YIP1 family protein</fullName>
    </submittedName>
</protein>
<keyword evidence="1" id="KW-0472">Membrane</keyword>
<feature type="transmembrane region" description="Helical" evidence="1">
    <location>
        <begin position="105"/>
        <end position="128"/>
    </location>
</feature>
<evidence type="ECO:0000313" key="3">
    <source>
        <dbReference type="Proteomes" id="UP001431963"/>
    </source>
</evidence>
<dbReference type="EMBL" id="JBALHR010000001">
    <property type="protein sequence ID" value="MEH7826819.1"/>
    <property type="molecule type" value="Genomic_DNA"/>
</dbReference>
<name>A0ABU8BQ29_9RHOB</name>
<feature type="transmembrane region" description="Helical" evidence="1">
    <location>
        <begin position="30"/>
        <end position="51"/>
    </location>
</feature>
<sequence>MAVTSDIVESWRRPRLVLRRHLARGKSEPFVFSLLFVFLLVAFIAQIPVAARVSTLQPDVPMPPQLLGAGLGLLATIPVFYLLAAGSRLVGQLMGGRGSWYGARLALFWALVSVTPLVLLSGLVAGMIGPGPQLFLTGAIGFAAFLGQWIIGLGVVEQGE</sequence>
<accession>A0ABU8BQ29</accession>